<gene>
    <name evidence="11" type="ORF">ACFP81_06005</name>
</gene>
<dbReference type="Pfam" id="PF00483">
    <property type="entry name" value="NTP_transferase"/>
    <property type="match status" value="1"/>
</dbReference>
<dbReference type="InterPro" id="IPR005836">
    <property type="entry name" value="ADP_Glu_pyroP_CS"/>
</dbReference>
<protein>
    <submittedName>
        <fullName evidence="11">Sugar phosphate nucleotidyltransferase</fullName>
    </submittedName>
</protein>
<evidence type="ECO:0000256" key="1">
    <source>
        <dbReference type="ARBA" id="ARBA00010443"/>
    </source>
</evidence>
<name>A0ABW1YDQ2_9DEIO</name>
<dbReference type="RefSeq" id="WP_380082615.1">
    <property type="nucleotide sequence ID" value="NZ_JBHSWD010000001.1"/>
</dbReference>
<comment type="caution">
    <text evidence="11">The sequence shown here is derived from an EMBL/GenBank/DDBJ whole genome shotgun (WGS) entry which is preliminary data.</text>
</comment>
<keyword evidence="7" id="KW-0320">Glycogen biosynthesis</keyword>
<keyword evidence="6" id="KW-0067">ATP-binding</keyword>
<keyword evidence="8" id="KW-0119">Carbohydrate metabolism</keyword>
<evidence type="ECO:0000256" key="7">
    <source>
        <dbReference type="ARBA" id="ARBA00023056"/>
    </source>
</evidence>
<feature type="domain" description="Nucleotidyl transferase" evidence="10">
    <location>
        <begin position="12"/>
        <end position="81"/>
    </location>
</feature>
<keyword evidence="2" id="KW-0321">Glycogen metabolism</keyword>
<keyword evidence="5" id="KW-0547">Nucleotide-binding</keyword>
<evidence type="ECO:0000313" key="11">
    <source>
        <dbReference type="EMBL" id="MFC6591612.1"/>
    </source>
</evidence>
<evidence type="ECO:0000256" key="5">
    <source>
        <dbReference type="ARBA" id="ARBA00022741"/>
    </source>
</evidence>
<keyword evidence="12" id="KW-1185">Reference proteome</keyword>
<evidence type="ECO:0000313" key="12">
    <source>
        <dbReference type="Proteomes" id="UP001596297"/>
    </source>
</evidence>
<dbReference type="InterPro" id="IPR005835">
    <property type="entry name" value="NTP_transferase_dom"/>
</dbReference>
<evidence type="ECO:0000256" key="9">
    <source>
        <dbReference type="SAM" id="MobiDB-lite"/>
    </source>
</evidence>
<keyword evidence="3" id="KW-0808">Transferase</keyword>
<evidence type="ECO:0000259" key="10">
    <source>
        <dbReference type="Pfam" id="PF00483"/>
    </source>
</evidence>
<dbReference type="InterPro" id="IPR011831">
    <property type="entry name" value="ADP-Glc_PPase"/>
</dbReference>
<dbReference type="SUPFAM" id="SSF53448">
    <property type="entry name" value="Nucleotide-diphospho-sugar transferases"/>
    <property type="match status" value="1"/>
</dbReference>
<evidence type="ECO:0000256" key="8">
    <source>
        <dbReference type="ARBA" id="ARBA00023277"/>
    </source>
</evidence>
<dbReference type="Proteomes" id="UP001596297">
    <property type="component" value="Unassembled WGS sequence"/>
</dbReference>
<comment type="similarity">
    <text evidence="1">Belongs to the bacterial/plant glucose-1-phosphate adenylyltransferase family.</text>
</comment>
<sequence>MHTRVAGKTVLTLVLAGGKGSRLAPLTDERAKPAVPFLGTYRLIDFALSNIVNSGLQDVWILEQYLPHGLNKHLAGGRPWDLDRTRGGLEVMPPFPAPATRKANFRKATRTPWLSTQT</sequence>
<accession>A0ABW1YDQ2</accession>
<evidence type="ECO:0000256" key="6">
    <source>
        <dbReference type="ARBA" id="ARBA00022840"/>
    </source>
</evidence>
<dbReference type="EMBL" id="JBHSWD010000001">
    <property type="protein sequence ID" value="MFC6591612.1"/>
    <property type="molecule type" value="Genomic_DNA"/>
</dbReference>
<evidence type="ECO:0000256" key="2">
    <source>
        <dbReference type="ARBA" id="ARBA00022600"/>
    </source>
</evidence>
<dbReference type="InterPro" id="IPR029044">
    <property type="entry name" value="Nucleotide-diphossugar_trans"/>
</dbReference>
<organism evidence="11 12">
    <name type="scientific">Deinococcus lacus</name>
    <dbReference type="NCBI Taxonomy" id="392561"/>
    <lineage>
        <taxon>Bacteria</taxon>
        <taxon>Thermotogati</taxon>
        <taxon>Deinococcota</taxon>
        <taxon>Deinococci</taxon>
        <taxon>Deinococcales</taxon>
        <taxon>Deinococcaceae</taxon>
        <taxon>Deinococcus</taxon>
    </lineage>
</organism>
<dbReference type="PROSITE" id="PS00808">
    <property type="entry name" value="ADP_GLC_PYROPHOSPH_1"/>
    <property type="match status" value="1"/>
</dbReference>
<evidence type="ECO:0000256" key="3">
    <source>
        <dbReference type="ARBA" id="ARBA00022679"/>
    </source>
</evidence>
<dbReference type="PANTHER" id="PTHR43523">
    <property type="entry name" value="GLUCOSE-1-PHOSPHATE ADENYLYLTRANSFERASE-RELATED"/>
    <property type="match status" value="1"/>
</dbReference>
<feature type="region of interest" description="Disordered" evidence="9">
    <location>
        <begin position="94"/>
        <end position="118"/>
    </location>
</feature>
<reference evidence="12" key="1">
    <citation type="journal article" date="2019" name="Int. J. Syst. Evol. Microbiol.">
        <title>The Global Catalogue of Microorganisms (GCM) 10K type strain sequencing project: providing services to taxonomists for standard genome sequencing and annotation.</title>
        <authorList>
            <consortium name="The Broad Institute Genomics Platform"/>
            <consortium name="The Broad Institute Genome Sequencing Center for Infectious Disease"/>
            <person name="Wu L."/>
            <person name="Ma J."/>
        </authorList>
    </citation>
    <scope>NUCLEOTIDE SEQUENCE [LARGE SCALE GENOMIC DNA]</scope>
    <source>
        <strain evidence="12">CGMCC 1.15772</strain>
    </source>
</reference>
<proteinExistence type="inferred from homology"/>
<keyword evidence="4" id="KW-0548">Nucleotidyltransferase</keyword>
<dbReference type="PANTHER" id="PTHR43523:SF2">
    <property type="entry name" value="GLUCOSE-1-PHOSPHATE ADENYLYLTRANSFERASE"/>
    <property type="match status" value="1"/>
</dbReference>
<evidence type="ECO:0000256" key="4">
    <source>
        <dbReference type="ARBA" id="ARBA00022695"/>
    </source>
</evidence>
<dbReference type="Gene3D" id="3.90.550.10">
    <property type="entry name" value="Spore Coat Polysaccharide Biosynthesis Protein SpsA, Chain A"/>
    <property type="match status" value="1"/>
</dbReference>